<dbReference type="PROSITE" id="PS51257">
    <property type="entry name" value="PROKAR_LIPOPROTEIN"/>
    <property type="match status" value="1"/>
</dbReference>
<proteinExistence type="predicted"/>
<accession>A0A0A8ZVS7</accession>
<dbReference type="EMBL" id="GBRH01258998">
    <property type="protein sequence ID" value="JAD38897.1"/>
    <property type="molecule type" value="Transcribed_RNA"/>
</dbReference>
<keyword evidence="1" id="KW-1133">Transmembrane helix</keyword>
<sequence length="37" mass="4144">MNKAWLFGPILLYSHVMTSMLILLACIAGSFLVFKLT</sequence>
<organism evidence="2">
    <name type="scientific">Arundo donax</name>
    <name type="common">Giant reed</name>
    <name type="synonym">Donax arundinaceus</name>
    <dbReference type="NCBI Taxonomy" id="35708"/>
    <lineage>
        <taxon>Eukaryota</taxon>
        <taxon>Viridiplantae</taxon>
        <taxon>Streptophyta</taxon>
        <taxon>Embryophyta</taxon>
        <taxon>Tracheophyta</taxon>
        <taxon>Spermatophyta</taxon>
        <taxon>Magnoliopsida</taxon>
        <taxon>Liliopsida</taxon>
        <taxon>Poales</taxon>
        <taxon>Poaceae</taxon>
        <taxon>PACMAD clade</taxon>
        <taxon>Arundinoideae</taxon>
        <taxon>Arundineae</taxon>
        <taxon>Arundo</taxon>
    </lineage>
</organism>
<name>A0A0A8ZVS7_ARUDO</name>
<protein>
    <submittedName>
        <fullName evidence="2">Uncharacterized protein</fullName>
    </submittedName>
</protein>
<dbReference type="AlphaFoldDB" id="A0A0A8ZVS7"/>
<evidence type="ECO:0000313" key="2">
    <source>
        <dbReference type="EMBL" id="JAD38897.1"/>
    </source>
</evidence>
<reference evidence="2" key="1">
    <citation type="submission" date="2014-09" db="EMBL/GenBank/DDBJ databases">
        <authorList>
            <person name="Magalhaes I.L.F."/>
            <person name="Oliveira U."/>
            <person name="Santos F.R."/>
            <person name="Vidigal T.H.D.A."/>
            <person name="Brescovit A.D."/>
            <person name="Santos A.J."/>
        </authorList>
    </citation>
    <scope>NUCLEOTIDE SEQUENCE</scope>
    <source>
        <tissue evidence="2">Shoot tissue taken approximately 20 cm above the soil surface</tissue>
    </source>
</reference>
<keyword evidence="1" id="KW-0472">Membrane</keyword>
<keyword evidence="1" id="KW-0812">Transmembrane</keyword>
<feature type="transmembrane region" description="Helical" evidence="1">
    <location>
        <begin position="12"/>
        <end position="34"/>
    </location>
</feature>
<reference evidence="2" key="2">
    <citation type="journal article" date="2015" name="Data Brief">
        <title>Shoot transcriptome of the giant reed, Arundo donax.</title>
        <authorList>
            <person name="Barrero R.A."/>
            <person name="Guerrero F.D."/>
            <person name="Moolhuijzen P."/>
            <person name="Goolsby J.A."/>
            <person name="Tidwell J."/>
            <person name="Bellgard S.E."/>
            <person name="Bellgard M.I."/>
        </authorList>
    </citation>
    <scope>NUCLEOTIDE SEQUENCE</scope>
    <source>
        <tissue evidence="2">Shoot tissue taken approximately 20 cm above the soil surface</tissue>
    </source>
</reference>
<evidence type="ECO:0000256" key="1">
    <source>
        <dbReference type="SAM" id="Phobius"/>
    </source>
</evidence>